<feature type="domain" description="GmrSD restriction endonucleases C-terminal" evidence="2">
    <location>
        <begin position="97"/>
        <end position="214"/>
    </location>
</feature>
<evidence type="ECO:0000313" key="3">
    <source>
        <dbReference type="EMBL" id="RQW63172.1"/>
    </source>
</evidence>
<keyword evidence="3" id="KW-0255">Endonuclease</keyword>
<organism evidence="3 4">
    <name type="scientific">Vibrio viridaestus</name>
    <dbReference type="NCBI Taxonomy" id="2487322"/>
    <lineage>
        <taxon>Bacteria</taxon>
        <taxon>Pseudomonadati</taxon>
        <taxon>Pseudomonadota</taxon>
        <taxon>Gammaproteobacteria</taxon>
        <taxon>Vibrionales</taxon>
        <taxon>Vibrionaceae</taxon>
        <taxon>Vibrio</taxon>
    </lineage>
</organism>
<dbReference type="OrthoDB" id="5196645at2"/>
<protein>
    <submittedName>
        <fullName evidence="3">HNH endonuclease</fullName>
    </submittedName>
</protein>
<gene>
    <name evidence="3" type="ORF">EES38_07920</name>
</gene>
<dbReference type="AlphaFoldDB" id="A0A3N9U1A6"/>
<keyword evidence="3" id="KW-0378">Hydrolase</keyword>
<accession>A0A3N9U1A6</accession>
<dbReference type="EMBL" id="RJVQ01000003">
    <property type="protein sequence ID" value="RQW63172.1"/>
    <property type="molecule type" value="Genomic_DNA"/>
</dbReference>
<keyword evidence="4" id="KW-1185">Reference proteome</keyword>
<keyword evidence="3" id="KW-0540">Nuclease</keyword>
<feature type="chain" id="PRO_5018279367" evidence="1">
    <location>
        <begin position="20"/>
        <end position="232"/>
    </location>
</feature>
<evidence type="ECO:0000256" key="1">
    <source>
        <dbReference type="SAM" id="SignalP"/>
    </source>
</evidence>
<proteinExistence type="predicted"/>
<feature type="signal peptide" evidence="1">
    <location>
        <begin position="1"/>
        <end position="19"/>
    </location>
</feature>
<name>A0A3N9U1A6_9VIBR</name>
<dbReference type="PANTHER" id="PTHR24094">
    <property type="entry name" value="SECRETED PROTEIN"/>
    <property type="match status" value="1"/>
</dbReference>
<sequence length="232" mass="26017">MYNFFISLILLLASFSSDATLVKQSSSGICHDTNSPYYNSVKSYTSFKTVKACLAHNGRLPKSIKSNNKSSSVSNSGYSRSQFGHGWADNDHDCQDSRQEALIRQSTSTVTYNSSKQCRVIRGKWISPYSGKVIYKASQIDIDHIVPLSWAWQHGANKWTKEKRQSFANDPANLVSVEASLNRQKGDKGPDEWLPPKNRCSYVARFVRIAKKYQLPFNAAHVNTHCTTAALN</sequence>
<dbReference type="Gene3D" id="1.10.30.50">
    <property type="match status" value="1"/>
</dbReference>
<reference evidence="3 4" key="1">
    <citation type="submission" date="2018-11" db="EMBL/GenBank/DDBJ databases">
        <title>Vibrio LJC006 sp. nov., isolated from seawater during the bloom of the enteromorpha.</title>
        <authorList>
            <person name="Liang J."/>
        </authorList>
    </citation>
    <scope>NUCLEOTIDE SEQUENCE [LARGE SCALE GENOMIC DNA]</scope>
    <source>
        <strain evidence="3 4">LJC006</strain>
    </source>
</reference>
<dbReference type="Pfam" id="PF07510">
    <property type="entry name" value="GmrSD_C"/>
    <property type="match status" value="1"/>
</dbReference>
<evidence type="ECO:0000313" key="4">
    <source>
        <dbReference type="Proteomes" id="UP000281112"/>
    </source>
</evidence>
<dbReference type="PANTHER" id="PTHR24094:SF15">
    <property type="entry name" value="AMP-DEPENDENT SYNTHETASE_LIGASE DOMAIN-CONTAINING PROTEIN-RELATED"/>
    <property type="match status" value="1"/>
</dbReference>
<keyword evidence="1" id="KW-0732">Signal</keyword>
<comment type="caution">
    <text evidence="3">The sequence shown here is derived from an EMBL/GenBank/DDBJ whole genome shotgun (WGS) entry which is preliminary data.</text>
</comment>
<dbReference type="Proteomes" id="UP000281112">
    <property type="component" value="Unassembled WGS sequence"/>
</dbReference>
<dbReference type="InterPro" id="IPR011089">
    <property type="entry name" value="GmrSD_C"/>
</dbReference>
<evidence type="ECO:0000259" key="2">
    <source>
        <dbReference type="Pfam" id="PF07510"/>
    </source>
</evidence>
<dbReference type="RefSeq" id="WP_124936641.1">
    <property type="nucleotide sequence ID" value="NZ_RJVQ01000003.1"/>
</dbReference>
<dbReference type="GO" id="GO:0004519">
    <property type="term" value="F:endonuclease activity"/>
    <property type="evidence" value="ECO:0007669"/>
    <property type="project" value="UniProtKB-KW"/>
</dbReference>